<dbReference type="PANTHER" id="PTHR42815:SF2">
    <property type="entry name" value="FAD-BINDING, PUTATIVE (AFU_ORTHOLOGUE AFUA_6G07600)-RELATED"/>
    <property type="match status" value="1"/>
</dbReference>
<dbReference type="RefSeq" id="WP_062089418.1">
    <property type="nucleotide sequence ID" value="NZ_FCOK02000038.1"/>
</dbReference>
<dbReference type="InterPro" id="IPR012349">
    <property type="entry name" value="Split_barrel_FMN-bd"/>
</dbReference>
<dbReference type="Gene3D" id="2.30.110.10">
    <property type="entry name" value="Electron Transport, Fmn-binding Protein, Chain A"/>
    <property type="match status" value="1"/>
</dbReference>
<organism evidence="2 3">
    <name type="scientific">Caballeronia udeis</name>
    <dbReference type="NCBI Taxonomy" id="1232866"/>
    <lineage>
        <taxon>Bacteria</taxon>
        <taxon>Pseudomonadati</taxon>
        <taxon>Pseudomonadota</taxon>
        <taxon>Betaproteobacteria</taxon>
        <taxon>Burkholderiales</taxon>
        <taxon>Burkholderiaceae</taxon>
        <taxon>Caballeronia</taxon>
    </lineage>
</organism>
<gene>
    <name evidence="2" type="ORF">AWB69_05043</name>
</gene>
<proteinExistence type="predicted"/>
<evidence type="ECO:0000259" key="1">
    <source>
        <dbReference type="Pfam" id="PF01243"/>
    </source>
</evidence>
<dbReference type="NCBIfam" id="TIGR04025">
    <property type="entry name" value="PPOX_FMN_DR2398"/>
    <property type="match status" value="1"/>
</dbReference>
<dbReference type="Proteomes" id="UP000054683">
    <property type="component" value="Unassembled WGS sequence"/>
</dbReference>
<evidence type="ECO:0000313" key="3">
    <source>
        <dbReference type="Proteomes" id="UP000054683"/>
    </source>
</evidence>
<dbReference type="OrthoDB" id="9796486at2"/>
<reference evidence="2 3" key="1">
    <citation type="submission" date="2016-01" db="EMBL/GenBank/DDBJ databases">
        <authorList>
            <person name="Oliw E.H."/>
        </authorList>
    </citation>
    <scope>NUCLEOTIDE SEQUENCE [LARGE SCALE GENOMIC DNA]</scope>
    <source>
        <strain evidence="2">LMG 27134</strain>
    </source>
</reference>
<dbReference type="SUPFAM" id="SSF50475">
    <property type="entry name" value="FMN-binding split barrel"/>
    <property type="match status" value="1"/>
</dbReference>
<protein>
    <submittedName>
        <fullName evidence="2">Pyridoxamine 5'-phosphate oxidase-like FMN-binding protein</fullName>
    </submittedName>
</protein>
<dbReference type="InterPro" id="IPR011576">
    <property type="entry name" value="Pyridox_Oxase_N"/>
</dbReference>
<name>A0A158I080_9BURK</name>
<dbReference type="InterPro" id="IPR024029">
    <property type="entry name" value="Pyridox_Oxase_FMN-dep"/>
</dbReference>
<dbReference type="AlphaFoldDB" id="A0A158I080"/>
<sequence>MLTSVEQLEDIYGKPNERSVRKEISFISEDYAAFILASPFVMLASAGEDGLDCSPKGDAMGFVRILDAHTLAIPDRPGNNRIDTLRNLVHDPRVALLFLVPGVGEMMRVNGRASIADDSELLASFSVNGKPPRTVILVHVESVYFHCSKAVVRSDLWNGEKHVDRSSLPSAGAMLQNVSDASFDGDAYDRALPGRLKTDLY</sequence>
<dbReference type="PANTHER" id="PTHR42815">
    <property type="entry name" value="FAD-BINDING, PUTATIVE (AFU_ORTHOLOGUE AFUA_6G07600)-RELATED"/>
    <property type="match status" value="1"/>
</dbReference>
<feature type="domain" description="Pyridoxamine 5'-phosphate oxidase N-terminal" evidence="1">
    <location>
        <begin position="28"/>
        <end position="147"/>
    </location>
</feature>
<dbReference type="Pfam" id="PF01243">
    <property type="entry name" value="PNPOx_N"/>
    <property type="match status" value="1"/>
</dbReference>
<evidence type="ECO:0000313" key="2">
    <source>
        <dbReference type="EMBL" id="SAL50012.1"/>
    </source>
</evidence>
<dbReference type="EMBL" id="FCOK02000038">
    <property type="protein sequence ID" value="SAL50012.1"/>
    <property type="molecule type" value="Genomic_DNA"/>
</dbReference>
<accession>A0A158I080</accession>